<dbReference type="Gene3D" id="3.20.20.140">
    <property type="entry name" value="Metal-dependent hydrolases"/>
    <property type="match status" value="1"/>
</dbReference>
<dbReference type="PANTHER" id="PTHR47345">
    <property type="entry name" value="CUT9-INTERACTING PROTEIN SCN1"/>
    <property type="match status" value="1"/>
</dbReference>
<name>A0A5C3KII8_COPMA</name>
<evidence type="ECO:0000256" key="1">
    <source>
        <dbReference type="SAM" id="MobiDB-lite"/>
    </source>
</evidence>
<organism evidence="2 3">
    <name type="scientific">Coprinopsis marcescibilis</name>
    <name type="common">Agaric fungus</name>
    <name type="synonym">Psathyrella marcescibilis</name>
    <dbReference type="NCBI Taxonomy" id="230819"/>
    <lineage>
        <taxon>Eukaryota</taxon>
        <taxon>Fungi</taxon>
        <taxon>Dikarya</taxon>
        <taxon>Basidiomycota</taxon>
        <taxon>Agaricomycotina</taxon>
        <taxon>Agaricomycetes</taxon>
        <taxon>Agaricomycetidae</taxon>
        <taxon>Agaricales</taxon>
        <taxon>Agaricineae</taxon>
        <taxon>Psathyrellaceae</taxon>
        <taxon>Coprinopsis</taxon>
    </lineage>
</organism>
<dbReference type="PANTHER" id="PTHR47345:SF1">
    <property type="entry name" value="CUT9-INTERACTING PROTEIN SCN1"/>
    <property type="match status" value="1"/>
</dbReference>
<evidence type="ECO:0000313" key="3">
    <source>
        <dbReference type="Proteomes" id="UP000307440"/>
    </source>
</evidence>
<dbReference type="Proteomes" id="UP000307440">
    <property type="component" value="Unassembled WGS sequence"/>
</dbReference>
<gene>
    <name evidence="2" type="ORF">FA15DRAFT_697207</name>
</gene>
<evidence type="ECO:0000313" key="2">
    <source>
        <dbReference type="EMBL" id="TFK19986.1"/>
    </source>
</evidence>
<keyword evidence="3" id="KW-1185">Reference proteome</keyword>
<dbReference type="InterPro" id="IPR053044">
    <property type="entry name" value="Metallo-hydrolase/TatD-type"/>
</dbReference>
<dbReference type="Pfam" id="PF01026">
    <property type="entry name" value="TatD_DNase"/>
    <property type="match status" value="1"/>
</dbReference>
<accession>A0A5C3KII8</accession>
<dbReference type="AlphaFoldDB" id="A0A5C3KII8"/>
<dbReference type="EMBL" id="ML210317">
    <property type="protein sequence ID" value="TFK19986.1"/>
    <property type="molecule type" value="Genomic_DNA"/>
</dbReference>
<proteinExistence type="predicted"/>
<reference evidence="2 3" key="1">
    <citation type="journal article" date="2019" name="Nat. Ecol. Evol.">
        <title>Megaphylogeny resolves global patterns of mushroom evolution.</title>
        <authorList>
            <person name="Varga T."/>
            <person name="Krizsan K."/>
            <person name="Foldi C."/>
            <person name="Dima B."/>
            <person name="Sanchez-Garcia M."/>
            <person name="Sanchez-Ramirez S."/>
            <person name="Szollosi G.J."/>
            <person name="Szarkandi J.G."/>
            <person name="Papp V."/>
            <person name="Albert L."/>
            <person name="Andreopoulos W."/>
            <person name="Angelini C."/>
            <person name="Antonin V."/>
            <person name="Barry K.W."/>
            <person name="Bougher N.L."/>
            <person name="Buchanan P."/>
            <person name="Buyck B."/>
            <person name="Bense V."/>
            <person name="Catcheside P."/>
            <person name="Chovatia M."/>
            <person name="Cooper J."/>
            <person name="Damon W."/>
            <person name="Desjardin D."/>
            <person name="Finy P."/>
            <person name="Geml J."/>
            <person name="Haridas S."/>
            <person name="Hughes K."/>
            <person name="Justo A."/>
            <person name="Karasinski D."/>
            <person name="Kautmanova I."/>
            <person name="Kiss B."/>
            <person name="Kocsube S."/>
            <person name="Kotiranta H."/>
            <person name="LaButti K.M."/>
            <person name="Lechner B.E."/>
            <person name="Liimatainen K."/>
            <person name="Lipzen A."/>
            <person name="Lukacs Z."/>
            <person name="Mihaltcheva S."/>
            <person name="Morgado L.N."/>
            <person name="Niskanen T."/>
            <person name="Noordeloos M.E."/>
            <person name="Ohm R.A."/>
            <person name="Ortiz-Santana B."/>
            <person name="Ovrebo C."/>
            <person name="Racz N."/>
            <person name="Riley R."/>
            <person name="Savchenko A."/>
            <person name="Shiryaev A."/>
            <person name="Soop K."/>
            <person name="Spirin V."/>
            <person name="Szebenyi C."/>
            <person name="Tomsovsky M."/>
            <person name="Tulloss R.E."/>
            <person name="Uehling J."/>
            <person name="Grigoriev I.V."/>
            <person name="Vagvolgyi C."/>
            <person name="Papp T."/>
            <person name="Martin F.M."/>
            <person name="Miettinen O."/>
            <person name="Hibbett D.S."/>
            <person name="Nagy L.G."/>
        </authorList>
    </citation>
    <scope>NUCLEOTIDE SEQUENCE [LARGE SCALE GENOMIC DNA]</scope>
    <source>
        <strain evidence="2 3">CBS 121175</strain>
    </source>
</reference>
<dbReference type="OrthoDB" id="413993at2759"/>
<dbReference type="InterPro" id="IPR032466">
    <property type="entry name" value="Metal_Hydrolase"/>
</dbReference>
<sequence>MRKENLRRGMGKLLASHQGDLKVSQGVSRPPPSCLERPQGHVTLSYLTFRQHYRYMTQAQLELAVEFERNASIHSVKSQQATTELLQKMARKHGERWYRISIDMHSCGFSPEMWRDTEKKIPNTFLSLSSVINGRSSSLRKLIEICGPDRILVESDYNRVECCTEKTVEMVYLVADVKGWAVEKEWVESLSDEERGAVRRLEDNWKRFRRGRHKVPESKGRRTRKLLETDSEGEPDA</sequence>
<protein>
    <submittedName>
        <fullName evidence="2">Uncharacterized protein</fullName>
    </submittedName>
</protein>
<dbReference type="InterPro" id="IPR001130">
    <property type="entry name" value="TatD-like"/>
</dbReference>
<feature type="compositionally biased region" description="Basic and acidic residues" evidence="1">
    <location>
        <begin position="214"/>
        <end position="228"/>
    </location>
</feature>
<feature type="region of interest" description="Disordered" evidence="1">
    <location>
        <begin position="214"/>
        <end position="237"/>
    </location>
</feature>
<dbReference type="GO" id="GO:0016788">
    <property type="term" value="F:hydrolase activity, acting on ester bonds"/>
    <property type="evidence" value="ECO:0007669"/>
    <property type="project" value="InterPro"/>
</dbReference>
<dbReference type="SUPFAM" id="SSF51556">
    <property type="entry name" value="Metallo-dependent hydrolases"/>
    <property type="match status" value="1"/>
</dbReference>